<evidence type="ECO:0008006" key="3">
    <source>
        <dbReference type="Google" id="ProtNLM"/>
    </source>
</evidence>
<sequence>MKILLLGEFSGLHANLAAGLKELGHDVTVASAGDGWKNYPRDIDFNYKGKNRKIKLLWAILKNTPKLIGYDVVQLVNPNFLDAKPMINRLVFEFVNLFNKSIFLGANGNDYYYVSYGLSGKYSKSVFNDASLLKDDYVRQYVKVPLSNIYKKYNHKIAKVAKGITACCAEYELAYREQFGQKLTFIPLPIQTQKFMFCNEVKEDTKKISFFMGHYKDRQVLKGTDVIHRVLKKIERDYPNDVMLNIVDSVPFEVYQKLFNNSHILVDQLYSYGCGLNGVLGMSKGMVVAGGADEHMYKLMEEHKNFPLINLPIDEEDMYVVFENLIKQKKSLPKLAKASRKFAEEHHDYLYVAKEYVRFWEQKI</sequence>
<evidence type="ECO:0000313" key="1">
    <source>
        <dbReference type="EMBL" id="MBS2098231.1"/>
    </source>
</evidence>
<protein>
    <recommendedName>
        <fullName evidence="3">Glycosyltransferase</fullName>
    </recommendedName>
</protein>
<dbReference type="Proteomes" id="UP000708576">
    <property type="component" value="Unassembled WGS sequence"/>
</dbReference>
<organism evidence="1 2">
    <name type="scientific">Carboxylicivirga linearis</name>
    <dbReference type="NCBI Taxonomy" id="1628157"/>
    <lineage>
        <taxon>Bacteria</taxon>
        <taxon>Pseudomonadati</taxon>
        <taxon>Bacteroidota</taxon>
        <taxon>Bacteroidia</taxon>
        <taxon>Marinilabiliales</taxon>
        <taxon>Marinilabiliaceae</taxon>
        <taxon>Carboxylicivirga</taxon>
    </lineage>
</organism>
<proteinExistence type="predicted"/>
<reference evidence="1 2" key="1">
    <citation type="journal article" date="2015" name="Int. J. Syst. Evol. Microbiol.">
        <title>Carboxylicivirga linearis sp. nov., isolated from a sea cucumber culture pond.</title>
        <authorList>
            <person name="Wang F.Q."/>
            <person name="Zhou Y.X."/>
            <person name="Lin X.Z."/>
            <person name="Chen G.J."/>
            <person name="Du Z.J."/>
        </authorList>
    </citation>
    <scope>NUCLEOTIDE SEQUENCE [LARGE SCALE GENOMIC DNA]</scope>
    <source>
        <strain evidence="1 2">FB218</strain>
    </source>
</reference>
<gene>
    <name evidence="1" type="ORF">KEM10_08045</name>
</gene>
<comment type="caution">
    <text evidence="1">The sequence shown here is derived from an EMBL/GenBank/DDBJ whole genome shotgun (WGS) entry which is preliminary data.</text>
</comment>
<dbReference type="Gene3D" id="3.40.50.2000">
    <property type="entry name" value="Glycogen Phosphorylase B"/>
    <property type="match status" value="1"/>
</dbReference>
<dbReference type="RefSeq" id="WP_212215477.1">
    <property type="nucleotide sequence ID" value="NZ_JAGUCO010000004.1"/>
</dbReference>
<evidence type="ECO:0000313" key="2">
    <source>
        <dbReference type="Proteomes" id="UP000708576"/>
    </source>
</evidence>
<accession>A0ABS5JV85</accession>
<dbReference type="SUPFAM" id="SSF53756">
    <property type="entry name" value="UDP-Glycosyltransferase/glycogen phosphorylase"/>
    <property type="match status" value="1"/>
</dbReference>
<name>A0ABS5JV85_9BACT</name>
<keyword evidence="2" id="KW-1185">Reference proteome</keyword>
<dbReference type="EMBL" id="JAGUCO010000004">
    <property type="protein sequence ID" value="MBS2098231.1"/>
    <property type="molecule type" value="Genomic_DNA"/>
</dbReference>